<dbReference type="Proteomes" id="UP000014104">
    <property type="component" value="Unassembled WGS sequence"/>
</dbReference>
<dbReference type="RefSeq" id="WP_016181033.1">
    <property type="nucleotide sequence ID" value="NZ_KE136365.1"/>
</dbReference>
<evidence type="ECO:0000313" key="8">
    <source>
        <dbReference type="Proteomes" id="UP000014107"/>
    </source>
</evidence>
<organism evidence="6 8">
    <name type="scientific">Enterococcus avium ATCC 14025</name>
    <dbReference type="NCBI Taxonomy" id="1140002"/>
    <lineage>
        <taxon>Bacteria</taxon>
        <taxon>Bacillati</taxon>
        <taxon>Bacillota</taxon>
        <taxon>Bacilli</taxon>
        <taxon>Lactobacillales</taxon>
        <taxon>Enterococcaceae</taxon>
        <taxon>Enterococcus</taxon>
    </lineage>
</organism>
<dbReference type="SUPFAM" id="SSF51735">
    <property type="entry name" value="NAD(P)-binding Rossmann-fold domains"/>
    <property type="match status" value="1"/>
</dbReference>
<sequence>MEFLKKIKNFFLSMRQKQKIPIIKESSKDSLLKNRTAMITGGTGAIGQAIATAFIESGAKVYLIGRSSDKLKSVSDRLGDNCDYYQMDITNVKMMKENALELLRLANYEIDILVNSAGILTKEHFGHVSEKTWDEVIDTNLKGTFFLSQIVSNLWIEKGIKGNILNISSGSGLKPGWTPYQISKQALDSATIGMAQFLIPYGIIVNSIAPGPVFSSMQGLSETDSIESFENPTGRLVTPVEIGEWAVYMVSAIGQYAVGTVMHLTGGNGIFQVEDR</sequence>
<evidence type="ECO:0000256" key="3">
    <source>
        <dbReference type="ARBA" id="ARBA00023002"/>
    </source>
</evidence>
<comment type="similarity">
    <text evidence="1 4">Belongs to the short-chain dehydrogenases/reductases (SDR) family.</text>
</comment>
<accession>A0AAV3IYK8</accession>
<evidence type="ECO:0000256" key="2">
    <source>
        <dbReference type="ARBA" id="ARBA00022857"/>
    </source>
</evidence>
<proteinExistence type="inferred from homology"/>
<dbReference type="InterPro" id="IPR002347">
    <property type="entry name" value="SDR_fam"/>
</dbReference>
<gene>
    <name evidence="6" type="ORF">I570_02704</name>
    <name evidence="5" type="ORF">OMU_03227</name>
</gene>
<keyword evidence="3" id="KW-0560">Oxidoreductase</keyword>
<dbReference type="CDD" id="cd05233">
    <property type="entry name" value="SDR_c"/>
    <property type="match status" value="1"/>
</dbReference>
<dbReference type="EMBL" id="AHYV01000032">
    <property type="protein sequence ID" value="EOT42304.1"/>
    <property type="molecule type" value="Genomic_DNA"/>
</dbReference>
<reference evidence="6 8" key="2">
    <citation type="submission" date="2013-03" db="EMBL/GenBank/DDBJ databases">
        <title>The Genome Sequence of Enterococcus avium ATCC_14025 (PacBio/Illumina hybrid assembly).</title>
        <authorList>
            <consortium name="The Broad Institute Genomics Platform"/>
            <consortium name="The Broad Institute Genome Sequencing Center for Infectious Disease"/>
            <person name="Earl A."/>
            <person name="Russ C."/>
            <person name="Gilmore M."/>
            <person name="Surin D."/>
            <person name="Walker B."/>
            <person name="Young S."/>
            <person name="Zeng Q."/>
            <person name="Gargeya S."/>
            <person name="Fitzgerald M."/>
            <person name="Haas B."/>
            <person name="Abouelleil A."/>
            <person name="Allen A.W."/>
            <person name="Alvarado L."/>
            <person name="Arachchi H.M."/>
            <person name="Berlin A.M."/>
            <person name="Chapman S.B."/>
            <person name="Gainer-Dewar J."/>
            <person name="Goldberg J."/>
            <person name="Griggs A."/>
            <person name="Gujja S."/>
            <person name="Hansen M."/>
            <person name="Howarth C."/>
            <person name="Imamovic A."/>
            <person name="Ireland A."/>
            <person name="Larimer J."/>
            <person name="McCowan C."/>
            <person name="Murphy C."/>
            <person name="Pearson M."/>
            <person name="Poon T.W."/>
            <person name="Priest M."/>
            <person name="Roberts A."/>
            <person name="Saif S."/>
            <person name="Shea T."/>
            <person name="Sisk P."/>
            <person name="Sykes S."/>
            <person name="Wortman J."/>
            <person name="Nusbaum C."/>
            <person name="Birren B."/>
        </authorList>
    </citation>
    <scope>NUCLEOTIDE SEQUENCE [LARGE SCALE GENOMIC DNA]</scope>
    <source>
        <strain evidence="6 8">ATCC 14025</strain>
    </source>
</reference>
<dbReference type="Proteomes" id="UP000014107">
    <property type="component" value="Unassembled WGS sequence"/>
</dbReference>
<evidence type="ECO:0000313" key="7">
    <source>
        <dbReference type="Proteomes" id="UP000014104"/>
    </source>
</evidence>
<keyword evidence="7" id="KW-1185">Reference proteome</keyword>
<dbReference type="Gene3D" id="3.40.50.720">
    <property type="entry name" value="NAD(P)-binding Rossmann-like Domain"/>
    <property type="match status" value="1"/>
</dbReference>
<dbReference type="AlphaFoldDB" id="A0AAV3IYK8"/>
<dbReference type="GO" id="GO:0016491">
    <property type="term" value="F:oxidoreductase activity"/>
    <property type="evidence" value="ECO:0007669"/>
    <property type="project" value="UniProtKB-KW"/>
</dbReference>
<evidence type="ECO:0000313" key="6">
    <source>
        <dbReference type="EMBL" id="EOU20257.1"/>
    </source>
</evidence>
<evidence type="ECO:0000256" key="4">
    <source>
        <dbReference type="RuleBase" id="RU000363"/>
    </source>
</evidence>
<dbReference type="InterPro" id="IPR036291">
    <property type="entry name" value="NAD(P)-bd_dom_sf"/>
</dbReference>
<evidence type="ECO:0000256" key="1">
    <source>
        <dbReference type="ARBA" id="ARBA00006484"/>
    </source>
</evidence>
<keyword evidence="2" id="KW-0521">NADP</keyword>
<reference evidence="5 7" key="1">
    <citation type="submission" date="2013-03" db="EMBL/GenBank/DDBJ databases">
        <title>The Genome Sequence of Enterococcus avium ATCC_14025 (Illumina only assembly).</title>
        <authorList>
            <consortium name="The Broad Institute Genomics Platform"/>
            <consortium name="The Broad Institute Genome Sequencing Center for Infectious Disease"/>
            <person name="Earl A."/>
            <person name="Russ C."/>
            <person name="Gilmore M."/>
            <person name="Surin D."/>
            <person name="Walker B."/>
            <person name="Young S."/>
            <person name="Zeng Q."/>
            <person name="Gargeya S."/>
            <person name="Fitzgerald M."/>
            <person name="Haas B."/>
            <person name="Abouelleil A."/>
            <person name="Allen A.W."/>
            <person name="Alvarado L."/>
            <person name="Arachchi H.M."/>
            <person name="Berlin A.M."/>
            <person name="Chapman S.B."/>
            <person name="Gainer-Dewar J."/>
            <person name="Goldberg J."/>
            <person name="Griggs A."/>
            <person name="Gujja S."/>
            <person name="Hansen M."/>
            <person name="Howarth C."/>
            <person name="Imamovic A."/>
            <person name="Ireland A."/>
            <person name="Larimer J."/>
            <person name="McCowan C."/>
            <person name="Murphy C."/>
            <person name="Pearson M."/>
            <person name="Poon T.W."/>
            <person name="Priest M."/>
            <person name="Roberts A."/>
            <person name="Saif S."/>
            <person name="Shea T."/>
            <person name="Sisk P."/>
            <person name="Sykes S."/>
            <person name="Wortman J."/>
            <person name="Nusbaum C."/>
            <person name="Birren B."/>
        </authorList>
    </citation>
    <scope>NUCLEOTIDE SEQUENCE [LARGE SCALE GENOMIC DNA]</scope>
    <source>
        <strain evidence="5 7">ATCC 14025</strain>
    </source>
</reference>
<dbReference type="PANTHER" id="PTHR43618:SF8">
    <property type="entry name" value="7ALPHA-HYDROXYSTEROID DEHYDROGENASE"/>
    <property type="match status" value="1"/>
</dbReference>
<dbReference type="InterPro" id="IPR052178">
    <property type="entry name" value="Sec_Metab_Biosynth_SDR"/>
</dbReference>
<comment type="caution">
    <text evidence="6">The sequence shown here is derived from an EMBL/GenBank/DDBJ whole genome shotgun (WGS) entry which is preliminary data.</text>
</comment>
<dbReference type="Pfam" id="PF00106">
    <property type="entry name" value="adh_short"/>
    <property type="match status" value="1"/>
</dbReference>
<dbReference type="PANTHER" id="PTHR43618">
    <property type="entry name" value="7-ALPHA-HYDROXYSTEROID DEHYDROGENASE"/>
    <property type="match status" value="1"/>
</dbReference>
<name>A0AAV3IYK8_ENTAV</name>
<evidence type="ECO:0000313" key="5">
    <source>
        <dbReference type="EMBL" id="EOT42304.1"/>
    </source>
</evidence>
<protein>
    <submittedName>
        <fullName evidence="6">Uncharacterized protein</fullName>
    </submittedName>
</protein>
<dbReference type="PRINTS" id="PR00081">
    <property type="entry name" value="GDHRDH"/>
</dbReference>
<dbReference type="GeneID" id="69567041"/>
<dbReference type="EMBL" id="ASWL01000004">
    <property type="protein sequence ID" value="EOU20257.1"/>
    <property type="molecule type" value="Genomic_DNA"/>
</dbReference>
<dbReference type="PRINTS" id="PR00080">
    <property type="entry name" value="SDRFAMILY"/>
</dbReference>